<reference evidence="4 5" key="1">
    <citation type="journal article" date="2024" name="BMC Genomics">
        <title>De novo assembly and annotation of Popillia japonica's genome with initial clues to its potential as an invasive pest.</title>
        <authorList>
            <person name="Cucini C."/>
            <person name="Boschi S."/>
            <person name="Funari R."/>
            <person name="Cardaioli E."/>
            <person name="Iannotti N."/>
            <person name="Marturano G."/>
            <person name="Paoli F."/>
            <person name="Bruttini M."/>
            <person name="Carapelli A."/>
            <person name="Frati F."/>
            <person name="Nardi F."/>
        </authorList>
    </citation>
    <scope>NUCLEOTIDE SEQUENCE [LARGE SCALE GENOMIC DNA]</scope>
    <source>
        <strain evidence="4">DMR45628</strain>
    </source>
</reference>
<dbReference type="AlphaFoldDB" id="A0AAW1JHY6"/>
<evidence type="ECO:0000313" key="5">
    <source>
        <dbReference type="Proteomes" id="UP001458880"/>
    </source>
</evidence>
<evidence type="ECO:0000313" key="4">
    <source>
        <dbReference type="EMBL" id="KAK9703202.1"/>
    </source>
</evidence>
<accession>A0AAW1JHY6</accession>
<dbReference type="InterPro" id="IPR019775">
    <property type="entry name" value="WD40_repeat_CS"/>
</dbReference>
<evidence type="ECO:0000256" key="1">
    <source>
        <dbReference type="ARBA" id="ARBA00022574"/>
    </source>
</evidence>
<dbReference type="InterPro" id="IPR015943">
    <property type="entry name" value="WD40/YVTN_repeat-like_dom_sf"/>
</dbReference>
<protein>
    <submittedName>
        <fullName evidence="4">WD domain, G-beta repeat</fullName>
    </submittedName>
</protein>
<proteinExistence type="predicted"/>
<dbReference type="Gene3D" id="2.130.10.10">
    <property type="entry name" value="YVTN repeat-like/Quinoprotein amine dehydrogenase"/>
    <property type="match status" value="2"/>
</dbReference>
<dbReference type="SUPFAM" id="SSF50978">
    <property type="entry name" value="WD40 repeat-like"/>
    <property type="match status" value="1"/>
</dbReference>
<keyword evidence="1 3" id="KW-0853">WD repeat</keyword>
<dbReference type="InterPro" id="IPR001680">
    <property type="entry name" value="WD40_rpt"/>
</dbReference>
<evidence type="ECO:0000256" key="3">
    <source>
        <dbReference type="PROSITE-ProRule" id="PRU00221"/>
    </source>
</evidence>
<name>A0AAW1JHY6_POPJA</name>
<feature type="repeat" description="WD" evidence="3">
    <location>
        <begin position="132"/>
        <end position="154"/>
    </location>
</feature>
<dbReference type="Proteomes" id="UP001458880">
    <property type="component" value="Unassembled WGS sequence"/>
</dbReference>
<dbReference type="PROSITE" id="PS00678">
    <property type="entry name" value="WD_REPEATS_1"/>
    <property type="match status" value="1"/>
</dbReference>
<keyword evidence="5" id="KW-1185">Reference proteome</keyword>
<organism evidence="4 5">
    <name type="scientific">Popillia japonica</name>
    <name type="common">Japanese beetle</name>
    <dbReference type="NCBI Taxonomy" id="7064"/>
    <lineage>
        <taxon>Eukaryota</taxon>
        <taxon>Metazoa</taxon>
        <taxon>Ecdysozoa</taxon>
        <taxon>Arthropoda</taxon>
        <taxon>Hexapoda</taxon>
        <taxon>Insecta</taxon>
        <taxon>Pterygota</taxon>
        <taxon>Neoptera</taxon>
        <taxon>Endopterygota</taxon>
        <taxon>Coleoptera</taxon>
        <taxon>Polyphaga</taxon>
        <taxon>Scarabaeiformia</taxon>
        <taxon>Scarabaeidae</taxon>
        <taxon>Rutelinae</taxon>
        <taxon>Popillia</taxon>
    </lineage>
</organism>
<dbReference type="SMART" id="SM00320">
    <property type="entry name" value="WD40"/>
    <property type="match status" value="5"/>
</dbReference>
<dbReference type="PROSITE" id="PS50082">
    <property type="entry name" value="WD_REPEATS_2"/>
    <property type="match status" value="1"/>
</dbReference>
<dbReference type="InterPro" id="IPR036322">
    <property type="entry name" value="WD40_repeat_dom_sf"/>
</dbReference>
<keyword evidence="2" id="KW-0677">Repeat</keyword>
<dbReference type="EMBL" id="JASPKY010000375">
    <property type="protein sequence ID" value="KAK9703202.1"/>
    <property type="molecule type" value="Genomic_DNA"/>
</dbReference>
<comment type="caution">
    <text evidence="4">The sequence shown here is derived from an EMBL/GenBank/DDBJ whole genome shotgun (WGS) entry which is preliminary data.</text>
</comment>
<dbReference type="Pfam" id="PF00400">
    <property type="entry name" value="WD40"/>
    <property type="match status" value="1"/>
</dbReference>
<sequence length="381" mass="42151">MENLQKPQIICHTEKSLSYTVNDVKWIPSSAKFVSIGGNPNGTGIVEIYSLGCDGIEKVSSFSKKDHFKCGTFDASNLTDRHLATGDYTGRMQVWDLEDTLLPVYKGTKHTNLINCIDGVAGTSTGCGAPEIVTGSKDGSVMVWDVRQKDDPVAKFLPAEGTTARDCWSVAFGNSYNSEERILAAGYDNGDIKLYDLRTMKVRWSKCIKNGVVSMQFDRKDIPMNKLVATTLESKIYLYDVRTQHPKKGFAQLTEKAHASTVWQAKHLPQNREIFMTTGGAGTLCLWKYNYPEKRVDKDADGIPVGVVGELALIQNSTLSSQPITSFDWCKDKIGLSVCSAFDSSQPITSFDWCKDKIGLSVCSAFDQTLRVLITTKLNLY</sequence>
<evidence type="ECO:0000256" key="2">
    <source>
        <dbReference type="ARBA" id="ARBA00022737"/>
    </source>
</evidence>
<gene>
    <name evidence="4" type="ORF">QE152_g29502</name>
</gene>
<dbReference type="PANTHER" id="PTHR10971">
    <property type="entry name" value="MRNA EXPORT FACTOR AND BUB3"/>
    <property type="match status" value="1"/>
</dbReference>